<protein>
    <recommendedName>
        <fullName evidence="2">Tyrosine specific protein phosphatases domain-containing protein</fullName>
    </recommendedName>
</protein>
<evidence type="ECO:0000259" key="2">
    <source>
        <dbReference type="PROSITE" id="PS50056"/>
    </source>
</evidence>
<evidence type="ECO:0000313" key="4">
    <source>
        <dbReference type="Proteomes" id="UP000587002"/>
    </source>
</evidence>
<evidence type="ECO:0000256" key="1">
    <source>
        <dbReference type="ARBA" id="ARBA00009580"/>
    </source>
</evidence>
<dbReference type="InterPro" id="IPR026893">
    <property type="entry name" value="Tyr/Ser_Pase_IphP-type"/>
</dbReference>
<dbReference type="Proteomes" id="UP000587002">
    <property type="component" value="Unassembled WGS sequence"/>
</dbReference>
<sequence length="242" mass="26243">MSTTPRQLHWDGGYNVRDLGGLPTVDGRRTRWGAVVRSADLSLLTEAGWAQLWDHGVRTVIDLAGEDEPAADLAPRPEALENLVVPLDPVHDTEFWSYWGTGLHGTPLYVRPFLDRYPAHTAEVAKAIAHARPGGVLVHCRAGRDRTGIVAVLLLAFAGVPAEEIVADYELSSAGLRPLWARLGWPDDAPAITEVLAQHGTTRREALHAALDGFDAEAHLRAGGCTEADLEALRDRLLAPPE</sequence>
<dbReference type="Gene3D" id="3.90.190.10">
    <property type="entry name" value="Protein tyrosine phosphatase superfamily"/>
    <property type="match status" value="1"/>
</dbReference>
<feature type="domain" description="Tyrosine specific protein phosphatases" evidence="2">
    <location>
        <begin position="111"/>
        <end position="166"/>
    </location>
</feature>
<dbReference type="InterPro" id="IPR029021">
    <property type="entry name" value="Prot-tyrosine_phosphatase-like"/>
</dbReference>
<dbReference type="GO" id="GO:0004721">
    <property type="term" value="F:phosphoprotein phosphatase activity"/>
    <property type="evidence" value="ECO:0007669"/>
    <property type="project" value="InterPro"/>
</dbReference>
<keyword evidence="4" id="KW-1185">Reference proteome</keyword>
<comment type="caution">
    <text evidence="3">The sequence shown here is derived from an EMBL/GenBank/DDBJ whole genome shotgun (WGS) entry which is preliminary data.</text>
</comment>
<dbReference type="InterPro" id="IPR016130">
    <property type="entry name" value="Tyr_Pase_AS"/>
</dbReference>
<dbReference type="EMBL" id="JACCFJ010000001">
    <property type="protein sequence ID" value="NYI85819.1"/>
    <property type="molecule type" value="Genomic_DNA"/>
</dbReference>
<dbReference type="PANTHER" id="PTHR31126">
    <property type="entry name" value="TYROSINE-PROTEIN PHOSPHATASE"/>
    <property type="match status" value="1"/>
</dbReference>
<gene>
    <name evidence="3" type="ORF">HNR68_004449</name>
</gene>
<proteinExistence type="inferred from homology"/>
<dbReference type="InterPro" id="IPR000387">
    <property type="entry name" value="Tyr_Pase_dom"/>
</dbReference>
<dbReference type="PROSITE" id="PS00383">
    <property type="entry name" value="TYR_PHOSPHATASE_1"/>
    <property type="match status" value="1"/>
</dbReference>
<evidence type="ECO:0000313" key="3">
    <source>
        <dbReference type="EMBL" id="NYI85819.1"/>
    </source>
</evidence>
<dbReference type="PANTHER" id="PTHR31126:SF1">
    <property type="entry name" value="TYROSINE SPECIFIC PROTEIN PHOSPHATASES DOMAIN-CONTAINING PROTEIN"/>
    <property type="match status" value="1"/>
</dbReference>
<dbReference type="AlphaFoldDB" id="A0A853AQ85"/>
<dbReference type="PROSITE" id="PS50056">
    <property type="entry name" value="TYR_PHOSPHATASE_2"/>
    <property type="match status" value="1"/>
</dbReference>
<dbReference type="SUPFAM" id="SSF52799">
    <property type="entry name" value="(Phosphotyrosine protein) phosphatases II"/>
    <property type="match status" value="1"/>
</dbReference>
<dbReference type="Pfam" id="PF13350">
    <property type="entry name" value="Y_phosphatase3"/>
    <property type="match status" value="1"/>
</dbReference>
<comment type="similarity">
    <text evidence="1">Belongs to the protein-tyrosine phosphatase family.</text>
</comment>
<dbReference type="RefSeq" id="WP_179723668.1">
    <property type="nucleotide sequence ID" value="NZ_BAABFH010000001.1"/>
</dbReference>
<organism evidence="3 4">
    <name type="scientific">Saccharopolyspora hordei</name>
    <dbReference type="NCBI Taxonomy" id="1838"/>
    <lineage>
        <taxon>Bacteria</taxon>
        <taxon>Bacillati</taxon>
        <taxon>Actinomycetota</taxon>
        <taxon>Actinomycetes</taxon>
        <taxon>Pseudonocardiales</taxon>
        <taxon>Pseudonocardiaceae</taxon>
        <taxon>Saccharopolyspora</taxon>
    </lineage>
</organism>
<reference evidence="3 4" key="1">
    <citation type="submission" date="2020-07" db="EMBL/GenBank/DDBJ databases">
        <title>Sequencing the genomes of 1000 actinobacteria strains.</title>
        <authorList>
            <person name="Klenk H.-P."/>
        </authorList>
    </citation>
    <scope>NUCLEOTIDE SEQUENCE [LARGE SCALE GENOMIC DNA]</scope>
    <source>
        <strain evidence="3 4">DSM 44065</strain>
    </source>
</reference>
<name>A0A853AQ85_9PSEU</name>
<accession>A0A853AQ85</accession>